<evidence type="ECO:0000259" key="2">
    <source>
        <dbReference type="PROSITE" id="PS50110"/>
    </source>
</evidence>
<protein>
    <submittedName>
        <fullName evidence="3">Response regulator</fullName>
    </submittedName>
</protein>
<keyword evidence="4" id="KW-1185">Reference proteome</keyword>
<comment type="caution">
    <text evidence="3">The sequence shown here is derived from an EMBL/GenBank/DDBJ whole genome shotgun (WGS) entry which is preliminary data.</text>
</comment>
<dbReference type="AlphaFoldDB" id="A0A8S8XAF5"/>
<dbReference type="InterPro" id="IPR011006">
    <property type="entry name" value="CheY-like_superfamily"/>
</dbReference>
<dbReference type="GO" id="GO:0000160">
    <property type="term" value="P:phosphorelay signal transduction system"/>
    <property type="evidence" value="ECO:0007669"/>
    <property type="project" value="InterPro"/>
</dbReference>
<sequence length="99" mass="10821">MLEELGHDVIGPFGSLEDADRAVTRGGFDLAVLDINLEGAFIFPLVETLRQRGVPYVLSSGYDDMSRFPEHLRDAPRIEKPYGVDTLAAAMNRAEASVA</sequence>
<dbReference type="Gene3D" id="3.40.50.2300">
    <property type="match status" value="1"/>
</dbReference>
<keyword evidence="1" id="KW-0597">Phosphoprotein</keyword>
<reference evidence="3" key="1">
    <citation type="submission" date="2021-02" db="EMBL/GenBank/DDBJ databases">
        <title>Genome sequence of Rhodospirillales sp. strain TMPK1 isolated from soil.</title>
        <authorList>
            <person name="Nakai R."/>
            <person name="Kusada H."/>
            <person name="Tamaki H."/>
        </authorList>
    </citation>
    <scope>NUCLEOTIDE SEQUENCE</scope>
    <source>
        <strain evidence="3">TMPK1</strain>
    </source>
</reference>
<feature type="domain" description="Response regulatory" evidence="2">
    <location>
        <begin position="1"/>
        <end position="95"/>
    </location>
</feature>
<evidence type="ECO:0000313" key="3">
    <source>
        <dbReference type="EMBL" id="GIL38210.1"/>
    </source>
</evidence>
<evidence type="ECO:0000256" key="1">
    <source>
        <dbReference type="PROSITE-ProRule" id="PRU00169"/>
    </source>
</evidence>
<dbReference type="SUPFAM" id="SSF52172">
    <property type="entry name" value="CheY-like"/>
    <property type="match status" value="1"/>
</dbReference>
<gene>
    <name evidence="3" type="ORF">TMPK1_04470</name>
</gene>
<accession>A0A8S8XAF5</accession>
<dbReference type="EMBL" id="BOPV01000001">
    <property type="protein sequence ID" value="GIL38210.1"/>
    <property type="molecule type" value="Genomic_DNA"/>
</dbReference>
<dbReference type="Proteomes" id="UP000681075">
    <property type="component" value="Unassembled WGS sequence"/>
</dbReference>
<proteinExistence type="predicted"/>
<feature type="modified residue" description="4-aspartylphosphate" evidence="1">
    <location>
        <position position="34"/>
    </location>
</feature>
<name>A0A8S8XAF5_9PROT</name>
<dbReference type="InterPro" id="IPR001789">
    <property type="entry name" value="Sig_transdc_resp-reg_receiver"/>
</dbReference>
<evidence type="ECO:0000313" key="4">
    <source>
        <dbReference type="Proteomes" id="UP000681075"/>
    </source>
</evidence>
<dbReference type="PROSITE" id="PS50110">
    <property type="entry name" value="RESPONSE_REGULATORY"/>
    <property type="match status" value="1"/>
</dbReference>
<organism evidence="3 4">
    <name type="scientific">Roseiterribacter gracilis</name>
    <dbReference type="NCBI Taxonomy" id="2812848"/>
    <lineage>
        <taxon>Bacteria</taxon>
        <taxon>Pseudomonadati</taxon>
        <taxon>Pseudomonadota</taxon>
        <taxon>Alphaproteobacteria</taxon>
        <taxon>Rhodospirillales</taxon>
        <taxon>Roseiterribacteraceae</taxon>
        <taxon>Roseiterribacter</taxon>
    </lineage>
</organism>